<sequence>MKMLFLMKGSYLFQINMIISRCYSKKTRAEKAKAKAFSKAATRAEKAKAKAKAREEEIAQAEEYVDNVVKQLSQEKPNPVLDPFRESSAPVIELDNTVRERDDQEISKKMIESQNQTVFEEWESKTRRYNS</sequence>
<organism evidence="1 2">
    <name type="scientific">Zea mays</name>
    <name type="common">Maize</name>
    <dbReference type="NCBI Taxonomy" id="4577"/>
    <lineage>
        <taxon>Eukaryota</taxon>
        <taxon>Viridiplantae</taxon>
        <taxon>Streptophyta</taxon>
        <taxon>Embryophyta</taxon>
        <taxon>Tracheophyta</taxon>
        <taxon>Spermatophyta</taxon>
        <taxon>Magnoliopsida</taxon>
        <taxon>Liliopsida</taxon>
        <taxon>Poales</taxon>
        <taxon>Poaceae</taxon>
        <taxon>PACMAD clade</taxon>
        <taxon>Panicoideae</taxon>
        <taxon>Andropogonodae</taxon>
        <taxon>Andropogoneae</taxon>
        <taxon>Tripsacinae</taxon>
        <taxon>Zea</taxon>
    </lineage>
</organism>
<reference evidence="1 2" key="1">
    <citation type="journal article" date="2004" name="Plant Physiol.">
        <title>Sequence and comparative analysis of the maize NB mitochondrial genome.</title>
        <authorList>
            <person name="Clifton S.W."/>
            <person name="Minx P."/>
            <person name="Fauron C.M.-R."/>
            <person name="Gibson M."/>
            <person name="Allen J.O."/>
            <person name="Sun H."/>
            <person name="Thompson M."/>
            <person name="Barbazuk W.B."/>
            <person name="Kanuganti S."/>
            <person name="Tayloe C."/>
            <person name="Meyer L."/>
            <person name="Wilson R.K."/>
            <person name="Newton K.J."/>
        </authorList>
    </citation>
    <scope>NUCLEOTIDE SEQUENCE</scope>
    <source>
        <strain evidence="2">cv. B37N</strain>
    </source>
</reference>
<dbReference type="InParanoid" id="Q6R9B8"/>
<dbReference type="HOGENOM" id="CLU_1930604_0_0_1"/>
<evidence type="ECO:0000313" key="2">
    <source>
        <dbReference type="Proteomes" id="UP000007305"/>
    </source>
</evidence>
<geneLocation type="mitochondrion" evidence="1"/>
<dbReference type="GeneID" id="4055870"/>
<evidence type="ECO:0000313" key="1">
    <source>
        <dbReference type="EMBL" id="AAR91105.1"/>
    </source>
</evidence>
<gene>
    <name evidence="1" type="primary">orf131-c</name>
</gene>
<protein>
    <submittedName>
        <fullName evidence="1">Uncharacterized protein orf131-c</fullName>
    </submittedName>
</protein>
<dbReference type="EMBL" id="AY506529">
    <property type="protein sequence ID" value="AAR91105.1"/>
    <property type="molecule type" value="Genomic_DNA"/>
</dbReference>
<proteinExistence type="predicted"/>
<keyword evidence="2" id="KW-1185">Reference proteome</keyword>
<keyword evidence="1" id="KW-0496">Mitochondrion</keyword>
<accession>Q6R9B8</accession>
<dbReference type="Proteomes" id="UP000007305">
    <property type="component" value="Mitochondrion"/>
</dbReference>
<name>Q6R9B8_MAIZE</name>
<dbReference type="AlphaFoldDB" id="Q6R9B8"/>
<dbReference type="RefSeq" id="YP_588390.1">
    <property type="nucleotide sequence ID" value="NC_007982.1"/>
</dbReference>
<dbReference type="PaxDb" id="4577-GRMZM2G155618_P01"/>